<dbReference type="EMBL" id="LACB01000111">
    <property type="protein sequence ID" value="KAJ9488636.1"/>
    <property type="molecule type" value="Genomic_DNA"/>
</dbReference>
<accession>A0AAI9X954</accession>
<name>A0AAI9X954_PENTH</name>
<protein>
    <submittedName>
        <fullName evidence="1">Uncharacterized protein</fullName>
    </submittedName>
</protein>
<dbReference type="Proteomes" id="UP001227192">
    <property type="component" value="Unassembled WGS sequence"/>
</dbReference>
<gene>
    <name evidence="1" type="ORF">VN97_g4673</name>
</gene>
<proteinExistence type="predicted"/>
<organism evidence="1 2">
    <name type="scientific">Penicillium thymicola</name>
    <dbReference type="NCBI Taxonomy" id="293382"/>
    <lineage>
        <taxon>Eukaryota</taxon>
        <taxon>Fungi</taxon>
        <taxon>Dikarya</taxon>
        <taxon>Ascomycota</taxon>
        <taxon>Pezizomycotina</taxon>
        <taxon>Eurotiomycetes</taxon>
        <taxon>Eurotiomycetidae</taxon>
        <taxon>Eurotiales</taxon>
        <taxon>Aspergillaceae</taxon>
        <taxon>Penicillium</taxon>
    </lineage>
</organism>
<evidence type="ECO:0000313" key="1">
    <source>
        <dbReference type="EMBL" id="KAJ9488636.1"/>
    </source>
</evidence>
<reference evidence="1" key="2">
    <citation type="journal article" date="2016" name="Fungal Biol.">
        <title>Ochratoxin A production by Penicillium thymicola.</title>
        <authorList>
            <person name="Nguyen H.D.T."/>
            <person name="McMullin D.R."/>
            <person name="Ponomareva E."/>
            <person name="Riley R."/>
            <person name="Pomraning K.R."/>
            <person name="Baker S.E."/>
            <person name="Seifert K.A."/>
        </authorList>
    </citation>
    <scope>NUCLEOTIDE SEQUENCE</scope>
    <source>
        <strain evidence="1">DAOM 180753</strain>
    </source>
</reference>
<sequence length="66" mass="7163">MDRAVGGEGAARHPASKVVIFGVILTGPHILCCQIGKFSHSRCGHGIFSHHKQFTVFGSHNPLHYL</sequence>
<evidence type="ECO:0000313" key="2">
    <source>
        <dbReference type="Proteomes" id="UP001227192"/>
    </source>
</evidence>
<keyword evidence="2" id="KW-1185">Reference proteome</keyword>
<reference evidence="1" key="1">
    <citation type="submission" date="2015-06" db="EMBL/GenBank/DDBJ databases">
        <authorList>
            <person name="Nguyen H."/>
        </authorList>
    </citation>
    <scope>NUCLEOTIDE SEQUENCE</scope>
    <source>
        <strain evidence="1">DAOM 180753</strain>
    </source>
</reference>
<dbReference type="AlphaFoldDB" id="A0AAI9X954"/>
<comment type="caution">
    <text evidence="1">The sequence shown here is derived from an EMBL/GenBank/DDBJ whole genome shotgun (WGS) entry which is preliminary data.</text>
</comment>